<comment type="subcellular location">
    <subcellularLocation>
        <location evidence="1">Cell membrane</location>
        <topology evidence="1">Multi-pass membrane protein</topology>
    </subcellularLocation>
</comment>
<dbReference type="RefSeq" id="WP_305028265.1">
    <property type="nucleotide sequence ID" value="NZ_JAUQTA010000001.1"/>
</dbReference>
<evidence type="ECO:0000256" key="5">
    <source>
        <dbReference type="ARBA" id="ARBA00023136"/>
    </source>
</evidence>
<name>A0ABT9B233_9ACTN</name>
<evidence type="ECO:0000256" key="1">
    <source>
        <dbReference type="ARBA" id="ARBA00004651"/>
    </source>
</evidence>
<evidence type="ECO:0000256" key="2">
    <source>
        <dbReference type="ARBA" id="ARBA00022475"/>
    </source>
</evidence>
<evidence type="ECO:0000313" key="8">
    <source>
        <dbReference type="Proteomes" id="UP001233314"/>
    </source>
</evidence>
<reference evidence="7 8" key="1">
    <citation type="submission" date="2023-07" db="EMBL/GenBank/DDBJ databases">
        <title>Nocardioides sp. nov WY-20 isolated from soil.</title>
        <authorList>
            <person name="Liu B."/>
            <person name="Wan Y."/>
        </authorList>
    </citation>
    <scope>NUCLEOTIDE SEQUENCE [LARGE SCALE GENOMIC DNA]</scope>
    <source>
        <strain evidence="7 8">WY-20</strain>
    </source>
</reference>
<evidence type="ECO:0000259" key="6">
    <source>
        <dbReference type="Pfam" id="PF13396"/>
    </source>
</evidence>
<keyword evidence="8" id="KW-1185">Reference proteome</keyword>
<comment type="caution">
    <text evidence="7">The sequence shown here is derived from an EMBL/GenBank/DDBJ whole genome shotgun (WGS) entry which is preliminary data.</text>
</comment>
<keyword evidence="5" id="KW-0472">Membrane</keyword>
<protein>
    <recommendedName>
        <fullName evidence="6">Cardiolipin synthase N-terminal domain-containing protein</fullName>
    </recommendedName>
</protein>
<gene>
    <name evidence="7" type="ORF">Q5722_11075</name>
</gene>
<evidence type="ECO:0000313" key="7">
    <source>
        <dbReference type="EMBL" id="MDO7868911.1"/>
    </source>
</evidence>
<dbReference type="EMBL" id="JAUQTA010000001">
    <property type="protein sequence ID" value="MDO7868911.1"/>
    <property type="molecule type" value="Genomic_DNA"/>
</dbReference>
<evidence type="ECO:0000256" key="4">
    <source>
        <dbReference type="ARBA" id="ARBA00022989"/>
    </source>
</evidence>
<evidence type="ECO:0000256" key="3">
    <source>
        <dbReference type="ARBA" id="ARBA00022692"/>
    </source>
</evidence>
<keyword evidence="4" id="KW-1133">Transmembrane helix</keyword>
<sequence>MAKKTWNDLSPTQQKLVIAAGVVETLLTGYVLRDLGKRSKEQVRGPKLLWRAGSVVQPVGPLAYLAFGRR</sequence>
<organism evidence="7 8">
    <name type="scientific">Nocardioides jiangxiensis</name>
    <dbReference type="NCBI Taxonomy" id="3064524"/>
    <lineage>
        <taxon>Bacteria</taxon>
        <taxon>Bacillati</taxon>
        <taxon>Actinomycetota</taxon>
        <taxon>Actinomycetes</taxon>
        <taxon>Propionibacteriales</taxon>
        <taxon>Nocardioidaceae</taxon>
        <taxon>Nocardioides</taxon>
    </lineage>
</organism>
<dbReference type="Pfam" id="PF13396">
    <property type="entry name" value="PLDc_N"/>
    <property type="match status" value="1"/>
</dbReference>
<dbReference type="Proteomes" id="UP001233314">
    <property type="component" value="Unassembled WGS sequence"/>
</dbReference>
<proteinExistence type="predicted"/>
<keyword evidence="2" id="KW-1003">Cell membrane</keyword>
<keyword evidence="3" id="KW-0812">Transmembrane</keyword>
<dbReference type="InterPro" id="IPR027379">
    <property type="entry name" value="CLS_N"/>
</dbReference>
<accession>A0ABT9B233</accession>
<feature type="domain" description="Cardiolipin synthase N-terminal" evidence="6">
    <location>
        <begin position="30"/>
        <end position="69"/>
    </location>
</feature>